<dbReference type="RefSeq" id="WP_153092144.1">
    <property type="nucleotide sequence ID" value="NZ_VTYY01000005.1"/>
</dbReference>
<dbReference type="Pfam" id="PF04041">
    <property type="entry name" value="Glyco_hydro_130"/>
    <property type="match status" value="1"/>
</dbReference>
<evidence type="ECO:0000256" key="2">
    <source>
        <dbReference type="ARBA" id="ARBA00022679"/>
    </source>
</evidence>
<dbReference type="PANTHER" id="PTHR34106:SF1">
    <property type="entry name" value="1,4-BETA-MANNOSYL-N-ACETYLGLUCOSAMINE PHOSPHORYLASE"/>
    <property type="match status" value="1"/>
</dbReference>
<dbReference type="EC" id="2.4.1.281" evidence="4"/>
<dbReference type="HAMAP" id="MF_00928">
    <property type="entry name" value="Man_Glc_phosphorylase"/>
    <property type="match status" value="1"/>
</dbReference>
<keyword evidence="4" id="KW-0961">Cell wall biogenesis/degradation</keyword>
<dbReference type="PIRSF" id="PIRSF016202">
    <property type="entry name" value="PH1107"/>
    <property type="match status" value="1"/>
</dbReference>
<evidence type="ECO:0000313" key="6">
    <source>
        <dbReference type="Proteomes" id="UP000477980"/>
    </source>
</evidence>
<protein>
    <recommendedName>
        <fullName evidence="4">4-O-beta-D-mannosyl-D-glucose phosphorylase</fullName>
        <shortName evidence="4">MGP</shortName>
        <shortName evidence="4">Mannosylglucose phosphorylase</shortName>
        <ecNumber evidence="4">2.4.1.281</ecNumber>
    </recommendedName>
</protein>
<dbReference type="GO" id="GO:0016758">
    <property type="term" value="F:hexosyltransferase activity"/>
    <property type="evidence" value="ECO:0007669"/>
    <property type="project" value="UniProtKB-UniRule"/>
</dbReference>
<keyword evidence="4" id="KW-0119">Carbohydrate metabolism</keyword>
<comment type="function">
    <text evidence="4">Converts 4-O-beta-D-mannopyranosyl-D-glucopyranose (Man-Glc) to mannose 1-phosphate (Man1P) and glucose.</text>
</comment>
<dbReference type="Proteomes" id="UP000477980">
    <property type="component" value="Unassembled WGS sequence"/>
</dbReference>
<dbReference type="GO" id="GO:0005975">
    <property type="term" value="P:carbohydrate metabolic process"/>
    <property type="evidence" value="ECO:0007669"/>
    <property type="project" value="UniProtKB-UniRule"/>
</dbReference>
<gene>
    <name evidence="5" type="ORF">F7D25_11220</name>
</gene>
<dbReference type="AlphaFoldDB" id="A0A6G1VN24"/>
<dbReference type="GO" id="GO:0071555">
    <property type="term" value="P:cell wall organization"/>
    <property type="evidence" value="ECO:0007669"/>
    <property type="project" value="UniProtKB-KW"/>
</dbReference>
<keyword evidence="5" id="KW-0326">Glycosidase</keyword>
<proteinExistence type="inferred from homology"/>
<keyword evidence="5" id="KW-0378">Hydrolase</keyword>
<evidence type="ECO:0000256" key="3">
    <source>
        <dbReference type="ARBA" id="ARBA00024356"/>
    </source>
</evidence>
<accession>A0A6G1VN24</accession>
<evidence type="ECO:0000256" key="4">
    <source>
        <dbReference type="HAMAP-Rule" id="MF_00928"/>
    </source>
</evidence>
<dbReference type="Gene3D" id="2.115.10.20">
    <property type="entry name" value="Glycosyl hydrolase domain, family 43"/>
    <property type="match status" value="1"/>
</dbReference>
<dbReference type="EMBL" id="VZAH01000110">
    <property type="protein sequence ID" value="MQP14966.1"/>
    <property type="molecule type" value="Genomic_DNA"/>
</dbReference>
<evidence type="ECO:0000313" key="5">
    <source>
        <dbReference type="EMBL" id="MQP14966.1"/>
    </source>
</evidence>
<comment type="similarity">
    <text evidence="3 4">Belongs to the glycosyl hydrolase 130 family.</text>
</comment>
<keyword evidence="2 4" id="KW-0808">Transferase</keyword>
<sequence length="392" mass="44565">MTTFQEKVKALRAHHEELLSRKNEPVEWGNGIYEKYKNPILTAEHTPLEWRYDFDEKSNPYLMQRIMMNATLNSGAIKWNGKYLLVVRVEGADRKSFFAVAESPNGIDNFRFWDEPITMPEDVIPATNIYDMRLTAHEDGYIYGVFCAERHDDDQPGDLSAATATAAIARTKDLVNWERLPDLKTKSQQRNVVLHPEFVDGKYAFYTRPQDGFIDTGSGGGIGWALVDDITHAEIKEEKIINARHYHTIQEVKNGEGPHPIKTDKGWLHLAHGVRGCASGLRYVLYMYMTSLEDPTEVIAEPGGYLLVPEGPEYIGDVMNVVFANGWIADEDGKVFIYYASSDTRMHVATSTIDRLVDYCMNTPKDDYRTQFSVEKIKDLVAKNKKTLGKLI</sequence>
<name>A0A6G1VN24_9BACT</name>
<comment type="catalytic activity">
    <reaction evidence="4">
        <text>beta-D-mannosyl-(1-&gt;4)-D-glucose + phosphate = alpha-D-mannose 1-phosphate + D-glucose</text>
        <dbReference type="Rhea" id="RHEA:32531"/>
        <dbReference type="ChEBI" id="CHEBI:4167"/>
        <dbReference type="ChEBI" id="CHEBI:43474"/>
        <dbReference type="ChEBI" id="CHEBI:58409"/>
        <dbReference type="ChEBI" id="CHEBI:64351"/>
        <dbReference type="EC" id="2.4.1.281"/>
    </reaction>
</comment>
<organism evidence="5 6">
    <name type="scientific">Segatella copri</name>
    <dbReference type="NCBI Taxonomy" id="165179"/>
    <lineage>
        <taxon>Bacteria</taxon>
        <taxon>Pseudomonadati</taxon>
        <taxon>Bacteroidota</taxon>
        <taxon>Bacteroidia</taxon>
        <taxon>Bacteroidales</taxon>
        <taxon>Prevotellaceae</taxon>
        <taxon>Segatella</taxon>
    </lineage>
</organism>
<dbReference type="InterPro" id="IPR007184">
    <property type="entry name" value="Mannoside_phosphorylase"/>
</dbReference>
<dbReference type="InterPro" id="IPR028583">
    <property type="entry name" value="Man_Glc_phosphorylase"/>
</dbReference>
<comment type="caution">
    <text evidence="5">The sequence shown here is derived from an EMBL/GenBank/DDBJ whole genome shotgun (WGS) entry which is preliminary data.</text>
</comment>
<dbReference type="InterPro" id="IPR023296">
    <property type="entry name" value="Glyco_hydro_beta-prop_sf"/>
</dbReference>
<dbReference type="OrthoDB" id="9775877at2"/>
<dbReference type="SUPFAM" id="SSF75005">
    <property type="entry name" value="Arabinanase/levansucrase/invertase"/>
    <property type="match status" value="1"/>
</dbReference>
<reference evidence="5 6" key="1">
    <citation type="submission" date="2019-09" db="EMBL/GenBank/DDBJ databases">
        <title>Distinct polysaccharide growth profiles of human intestinal Prevotella copri isolates.</title>
        <authorList>
            <person name="Fehlner-Peach H."/>
            <person name="Magnabosco C."/>
            <person name="Raghavan V."/>
            <person name="Scher J.U."/>
            <person name="Tett A."/>
            <person name="Cox L.M."/>
            <person name="Gottsegen C."/>
            <person name="Watters A."/>
            <person name="Wiltshire- Gordon J.D."/>
            <person name="Segata N."/>
            <person name="Bonneau R."/>
            <person name="Littman D.R."/>
        </authorList>
    </citation>
    <scope>NUCLEOTIDE SEQUENCE [LARGE SCALE GENOMIC DNA]</scope>
    <source>
        <strain evidence="6">iAA917</strain>
    </source>
</reference>
<dbReference type="GO" id="GO:0016798">
    <property type="term" value="F:hydrolase activity, acting on glycosyl bonds"/>
    <property type="evidence" value="ECO:0007669"/>
    <property type="project" value="UniProtKB-KW"/>
</dbReference>
<dbReference type="PANTHER" id="PTHR34106">
    <property type="entry name" value="GLYCOSIDASE"/>
    <property type="match status" value="1"/>
</dbReference>
<keyword evidence="1 4" id="KW-0328">Glycosyltransferase</keyword>
<evidence type="ECO:0000256" key="1">
    <source>
        <dbReference type="ARBA" id="ARBA00022676"/>
    </source>
</evidence>